<dbReference type="InterPro" id="IPR013087">
    <property type="entry name" value="Znf_C2H2_type"/>
</dbReference>
<dbReference type="FunFam" id="3.30.160.60:FF:000247">
    <property type="entry name" value="Zinc finger protein 236"/>
    <property type="match status" value="1"/>
</dbReference>
<dbReference type="GO" id="GO:0005667">
    <property type="term" value="C:transcription regulator complex"/>
    <property type="evidence" value="ECO:0007669"/>
    <property type="project" value="TreeGrafter"/>
</dbReference>
<dbReference type="Proteomes" id="UP000017559">
    <property type="component" value="Unassembled WGS sequence"/>
</dbReference>
<dbReference type="GO" id="GO:0031519">
    <property type="term" value="C:PcG protein complex"/>
    <property type="evidence" value="ECO:0007669"/>
    <property type="project" value="TreeGrafter"/>
</dbReference>
<evidence type="ECO:0000256" key="13">
    <source>
        <dbReference type="PROSITE-ProRule" id="PRU00042"/>
    </source>
</evidence>
<dbReference type="GO" id="GO:0008270">
    <property type="term" value="F:zinc ion binding"/>
    <property type="evidence" value="ECO:0007669"/>
    <property type="project" value="UniProtKB-KW"/>
</dbReference>
<dbReference type="HOGENOM" id="CLU_953432_0_0_1"/>
<evidence type="ECO:0000256" key="7">
    <source>
        <dbReference type="ARBA" id="ARBA00022833"/>
    </source>
</evidence>
<dbReference type="SMART" id="SM00355">
    <property type="entry name" value="ZnF_C2H2"/>
    <property type="match status" value="4"/>
</dbReference>
<accession>V2YTQ5</accession>
<keyword evidence="5" id="KW-0677">Repeat</keyword>
<feature type="compositionally biased region" description="Low complexity" evidence="14">
    <location>
        <begin position="219"/>
        <end position="237"/>
    </location>
</feature>
<dbReference type="GO" id="GO:0000785">
    <property type="term" value="C:chromatin"/>
    <property type="evidence" value="ECO:0007669"/>
    <property type="project" value="TreeGrafter"/>
</dbReference>
<keyword evidence="4" id="KW-0479">Metal-binding</keyword>
<dbReference type="GO" id="GO:0000978">
    <property type="term" value="F:RNA polymerase II cis-regulatory region sequence-specific DNA binding"/>
    <property type="evidence" value="ECO:0007669"/>
    <property type="project" value="TreeGrafter"/>
</dbReference>
<keyword evidence="6 13" id="KW-0863">Zinc-finger</keyword>
<dbReference type="EMBL" id="AWSO01000114">
    <property type="protein sequence ID" value="ESK95064.1"/>
    <property type="molecule type" value="Genomic_DNA"/>
</dbReference>
<evidence type="ECO:0000256" key="8">
    <source>
        <dbReference type="ARBA" id="ARBA00022843"/>
    </source>
</evidence>
<proteinExistence type="inferred from homology"/>
<feature type="domain" description="C2H2-type" evidence="15">
    <location>
        <begin position="64"/>
        <end position="89"/>
    </location>
</feature>
<dbReference type="AlphaFoldDB" id="V2YTQ5"/>
<comment type="function">
    <text evidence="1">May be involved in transcriptional regulation.</text>
</comment>
<name>V2YTQ5_MONRO</name>
<dbReference type="KEGG" id="mrr:Moror_13910"/>
<keyword evidence="12" id="KW-0539">Nucleus</keyword>
<dbReference type="Gene3D" id="3.30.160.60">
    <property type="entry name" value="Classic Zinc Finger"/>
    <property type="match status" value="3"/>
</dbReference>
<evidence type="ECO:0000256" key="5">
    <source>
        <dbReference type="ARBA" id="ARBA00022737"/>
    </source>
</evidence>
<evidence type="ECO:0000256" key="4">
    <source>
        <dbReference type="ARBA" id="ARBA00022723"/>
    </source>
</evidence>
<feature type="region of interest" description="Disordered" evidence="14">
    <location>
        <begin position="206"/>
        <end position="239"/>
    </location>
</feature>
<evidence type="ECO:0000256" key="1">
    <source>
        <dbReference type="ARBA" id="ARBA00003767"/>
    </source>
</evidence>
<evidence type="ECO:0000256" key="6">
    <source>
        <dbReference type="ARBA" id="ARBA00022771"/>
    </source>
</evidence>
<keyword evidence="10" id="KW-0238">DNA-binding</keyword>
<keyword evidence="3" id="KW-1017">Isopeptide bond</keyword>
<evidence type="ECO:0000256" key="2">
    <source>
        <dbReference type="ARBA" id="ARBA00006991"/>
    </source>
</evidence>
<evidence type="ECO:0000259" key="15">
    <source>
        <dbReference type="PROSITE" id="PS50157"/>
    </source>
</evidence>
<dbReference type="PANTHER" id="PTHR14003">
    <property type="entry name" value="TRANSCRIPTIONAL REPRESSOR PROTEIN YY"/>
    <property type="match status" value="1"/>
</dbReference>
<evidence type="ECO:0000256" key="11">
    <source>
        <dbReference type="ARBA" id="ARBA00023163"/>
    </source>
</evidence>
<dbReference type="OrthoDB" id="654211at2759"/>
<evidence type="ECO:0000256" key="14">
    <source>
        <dbReference type="SAM" id="MobiDB-lite"/>
    </source>
</evidence>
<evidence type="ECO:0000313" key="17">
    <source>
        <dbReference type="Proteomes" id="UP000017559"/>
    </source>
</evidence>
<evidence type="ECO:0000256" key="3">
    <source>
        <dbReference type="ARBA" id="ARBA00022499"/>
    </source>
</evidence>
<keyword evidence="11" id="KW-0804">Transcription</keyword>
<dbReference type="PROSITE" id="PS00028">
    <property type="entry name" value="ZINC_FINGER_C2H2_1"/>
    <property type="match status" value="4"/>
</dbReference>
<keyword evidence="17" id="KW-1185">Reference proteome</keyword>
<evidence type="ECO:0000256" key="12">
    <source>
        <dbReference type="ARBA" id="ARBA00023242"/>
    </source>
</evidence>
<keyword evidence="7" id="KW-0862">Zinc</keyword>
<keyword evidence="8" id="KW-0832">Ubl conjugation</keyword>
<dbReference type="InterPro" id="IPR036236">
    <property type="entry name" value="Znf_C2H2_sf"/>
</dbReference>
<gene>
    <name evidence="16" type="ORF">Moror_13910</name>
</gene>
<dbReference type="SUPFAM" id="SSF57667">
    <property type="entry name" value="beta-beta-alpha zinc fingers"/>
    <property type="match status" value="2"/>
</dbReference>
<comment type="caution">
    <text evidence="16">The sequence shown here is derived from an EMBL/GenBank/DDBJ whole genome shotgun (WGS) entry which is preliminary data.</text>
</comment>
<dbReference type="GO" id="GO:0000981">
    <property type="term" value="F:DNA-binding transcription factor activity, RNA polymerase II-specific"/>
    <property type="evidence" value="ECO:0007669"/>
    <property type="project" value="TreeGrafter"/>
</dbReference>
<dbReference type="PROSITE" id="PS50157">
    <property type="entry name" value="ZINC_FINGER_C2H2_2"/>
    <property type="match status" value="3"/>
</dbReference>
<evidence type="ECO:0000256" key="9">
    <source>
        <dbReference type="ARBA" id="ARBA00023015"/>
    </source>
</evidence>
<comment type="similarity">
    <text evidence="2">Belongs to the krueppel C2H2-type zinc-finger protein family.</text>
</comment>
<dbReference type="PANTHER" id="PTHR14003:SF20">
    <property type="entry name" value="FINGER DOMAIN PROTEIN, PUTATIVE (AFU_ORTHOLOGUE AFUA_4G10380)-RELATED"/>
    <property type="match status" value="1"/>
</dbReference>
<dbReference type="Pfam" id="PF00096">
    <property type="entry name" value="zf-C2H2"/>
    <property type="match status" value="2"/>
</dbReference>
<feature type="domain" description="C2H2-type" evidence="15">
    <location>
        <begin position="36"/>
        <end position="63"/>
    </location>
</feature>
<keyword evidence="9" id="KW-0805">Transcription regulation</keyword>
<protein>
    <submittedName>
        <fullName evidence="16">C2h2 finger domain</fullName>
    </submittedName>
</protein>
<reference evidence="16 17" key="1">
    <citation type="journal article" date="2014" name="BMC Genomics">
        <title>Genome and secretome analysis of the hemibiotrophic fungal pathogen, Moniliophthora roreri, which causes frosty pod rot disease of cacao: mechanisms of the biotrophic and necrotrophic phases.</title>
        <authorList>
            <person name="Meinhardt L.W."/>
            <person name="Costa G.G.L."/>
            <person name="Thomazella D.P.T."/>
            <person name="Teixeira P.J.P.L."/>
            <person name="Carazzolle M.F."/>
            <person name="Schuster S.C."/>
            <person name="Carlson J.E."/>
            <person name="Guiltinan M.J."/>
            <person name="Mieczkowski P."/>
            <person name="Farmer A."/>
            <person name="Ramaraj T."/>
            <person name="Crozier J."/>
            <person name="Davis R.E."/>
            <person name="Shao J."/>
            <person name="Melnick R.L."/>
            <person name="Pereira G.A.G."/>
            <person name="Bailey B.A."/>
        </authorList>
    </citation>
    <scope>NUCLEOTIDE SEQUENCE [LARGE SCALE GENOMIC DNA]</scope>
    <source>
        <strain evidence="16 17">MCA 2997</strain>
    </source>
</reference>
<sequence>MPREYPCTRPDCDKTFQRKGDLRRHVSGVHENSKAYKCKQCTKAFNQRSGLRTHENKHTGNKPHKCPESGCHKSFGDPSSCKRHVKETHGNYALYVCPVDGCTSCIKRRSTFDRHLRNHGLRLTKVEIEVCNIKKDRADSTAPLPIPEPQLLFSAPAPLPAYHDAFACDNTIPFTNNYSVPYANHAPQSFSGVSYGQSTAYLEQTHPNNMYSTSPPRPSSQTPELSYSPSPASSPSACLTPEPLVVRPLDMQFPDADDSVKLWIESLAASSWASAGPSMSYQHQYRFVEQAV</sequence>
<organism evidence="16 17">
    <name type="scientific">Moniliophthora roreri (strain MCA 2997)</name>
    <name type="common">Cocoa frosty pod rot fungus</name>
    <name type="synonym">Crinipellis roreri</name>
    <dbReference type="NCBI Taxonomy" id="1381753"/>
    <lineage>
        <taxon>Eukaryota</taxon>
        <taxon>Fungi</taxon>
        <taxon>Dikarya</taxon>
        <taxon>Basidiomycota</taxon>
        <taxon>Agaricomycotina</taxon>
        <taxon>Agaricomycetes</taxon>
        <taxon>Agaricomycetidae</taxon>
        <taxon>Agaricales</taxon>
        <taxon>Marasmiineae</taxon>
        <taxon>Marasmiaceae</taxon>
        <taxon>Moniliophthora</taxon>
    </lineage>
</organism>
<feature type="domain" description="C2H2-type" evidence="15">
    <location>
        <begin position="5"/>
        <end position="35"/>
    </location>
</feature>
<evidence type="ECO:0000313" key="16">
    <source>
        <dbReference type="EMBL" id="ESK95064.1"/>
    </source>
</evidence>
<evidence type="ECO:0000256" key="10">
    <source>
        <dbReference type="ARBA" id="ARBA00023125"/>
    </source>
</evidence>